<evidence type="ECO:0000313" key="1">
    <source>
        <dbReference type="EMBL" id="KIK29057.1"/>
    </source>
</evidence>
<proteinExistence type="predicted"/>
<accession>A0A0D0A3W6</accession>
<keyword evidence="2" id="KW-1185">Reference proteome</keyword>
<sequence>MARFPSKICGQCVKRAQTACIGQYRSYRHRTDTEEMDLPIPPCAIEWPSRTRIFTPSTPGQPRMWLGKMTR</sequence>
<protein>
    <submittedName>
        <fullName evidence="1">Uncharacterized protein</fullName>
    </submittedName>
</protein>
<organism evidence="1 2">
    <name type="scientific">Pisolithus microcarpus 441</name>
    <dbReference type="NCBI Taxonomy" id="765257"/>
    <lineage>
        <taxon>Eukaryota</taxon>
        <taxon>Fungi</taxon>
        <taxon>Dikarya</taxon>
        <taxon>Basidiomycota</taxon>
        <taxon>Agaricomycotina</taxon>
        <taxon>Agaricomycetes</taxon>
        <taxon>Agaricomycetidae</taxon>
        <taxon>Boletales</taxon>
        <taxon>Sclerodermatineae</taxon>
        <taxon>Pisolithaceae</taxon>
        <taxon>Pisolithus</taxon>
    </lineage>
</organism>
<reference evidence="1 2" key="1">
    <citation type="submission" date="2014-04" db="EMBL/GenBank/DDBJ databases">
        <authorList>
            <consortium name="DOE Joint Genome Institute"/>
            <person name="Kuo A."/>
            <person name="Kohler A."/>
            <person name="Costa M.D."/>
            <person name="Nagy L.G."/>
            <person name="Floudas D."/>
            <person name="Copeland A."/>
            <person name="Barry K.W."/>
            <person name="Cichocki N."/>
            <person name="Veneault-Fourrey C."/>
            <person name="LaButti K."/>
            <person name="Lindquist E.A."/>
            <person name="Lipzen A."/>
            <person name="Lundell T."/>
            <person name="Morin E."/>
            <person name="Murat C."/>
            <person name="Sun H."/>
            <person name="Tunlid A."/>
            <person name="Henrissat B."/>
            <person name="Grigoriev I.V."/>
            <person name="Hibbett D.S."/>
            <person name="Martin F."/>
            <person name="Nordberg H.P."/>
            <person name="Cantor M.N."/>
            <person name="Hua S.X."/>
        </authorList>
    </citation>
    <scope>NUCLEOTIDE SEQUENCE [LARGE SCALE GENOMIC DNA]</scope>
    <source>
        <strain evidence="1 2">441</strain>
    </source>
</reference>
<name>A0A0D0A3W6_9AGAM</name>
<dbReference type="EMBL" id="KN833690">
    <property type="protein sequence ID" value="KIK29057.1"/>
    <property type="molecule type" value="Genomic_DNA"/>
</dbReference>
<dbReference type="HOGENOM" id="CLU_2741013_0_0_1"/>
<dbReference type="AlphaFoldDB" id="A0A0D0A3W6"/>
<dbReference type="Proteomes" id="UP000054018">
    <property type="component" value="Unassembled WGS sequence"/>
</dbReference>
<evidence type="ECO:0000313" key="2">
    <source>
        <dbReference type="Proteomes" id="UP000054018"/>
    </source>
</evidence>
<gene>
    <name evidence="1" type="ORF">PISMIDRAFT_516512</name>
</gene>
<reference evidence="2" key="2">
    <citation type="submission" date="2015-01" db="EMBL/GenBank/DDBJ databases">
        <title>Evolutionary Origins and Diversification of the Mycorrhizal Mutualists.</title>
        <authorList>
            <consortium name="DOE Joint Genome Institute"/>
            <consortium name="Mycorrhizal Genomics Consortium"/>
            <person name="Kohler A."/>
            <person name="Kuo A."/>
            <person name="Nagy L.G."/>
            <person name="Floudas D."/>
            <person name="Copeland A."/>
            <person name="Barry K.W."/>
            <person name="Cichocki N."/>
            <person name="Veneault-Fourrey C."/>
            <person name="LaButti K."/>
            <person name="Lindquist E.A."/>
            <person name="Lipzen A."/>
            <person name="Lundell T."/>
            <person name="Morin E."/>
            <person name="Murat C."/>
            <person name="Riley R."/>
            <person name="Ohm R."/>
            <person name="Sun H."/>
            <person name="Tunlid A."/>
            <person name="Henrissat B."/>
            <person name="Grigoriev I.V."/>
            <person name="Hibbett D.S."/>
            <person name="Martin F."/>
        </authorList>
    </citation>
    <scope>NUCLEOTIDE SEQUENCE [LARGE SCALE GENOMIC DNA]</scope>
    <source>
        <strain evidence="2">441</strain>
    </source>
</reference>